<evidence type="ECO:0000313" key="1">
    <source>
        <dbReference type="EMBL" id="KAL3681896.1"/>
    </source>
</evidence>
<name>A0ABD3GVS5_9MARC</name>
<sequence length="216" mass="24679">MQGFKSEIRFKYGRRFTIVTWNMHDLGDGDMVRMLKNWISTIGSNTQVLGLQELKAWEQRLEFNLRQLIPGAKCLVDYSQTDREGAAFMIHPSLQAEREGIRDNGSCAWAKITTSNGASGSAHAWLDGWELAQDPTEAWKIAWGKVRAVFQSLQRGREVGAQTAKSLEDIIRDMARNKATGEDRTSVEVLATLWPHIKEKCMLFFINFWETQRLGR</sequence>
<evidence type="ECO:0000313" key="2">
    <source>
        <dbReference type="Proteomes" id="UP001633002"/>
    </source>
</evidence>
<dbReference type="InterPro" id="IPR036691">
    <property type="entry name" value="Endo/exonu/phosph_ase_sf"/>
</dbReference>
<dbReference type="SUPFAM" id="SSF56219">
    <property type="entry name" value="DNase I-like"/>
    <property type="match status" value="1"/>
</dbReference>
<gene>
    <name evidence="1" type="ORF">R1sor_024852</name>
</gene>
<reference evidence="1 2" key="1">
    <citation type="submission" date="2024-09" db="EMBL/GenBank/DDBJ databases">
        <title>Chromosome-scale assembly of Riccia sorocarpa.</title>
        <authorList>
            <person name="Paukszto L."/>
        </authorList>
    </citation>
    <scope>NUCLEOTIDE SEQUENCE [LARGE SCALE GENOMIC DNA]</scope>
    <source>
        <strain evidence="1">LP-2024</strain>
        <tissue evidence="1">Aerial parts of the thallus</tissue>
    </source>
</reference>
<keyword evidence="2" id="KW-1185">Reference proteome</keyword>
<organism evidence="1 2">
    <name type="scientific">Riccia sorocarpa</name>
    <dbReference type="NCBI Taxonomy" id="122646"/>
    <lineage>
        <taxon>Eukaryota</taxon>
        <taxon>Viridiplantae</taxon>
        <taxon>Streptophyta</taxon>
        <taxon>Embryophyta</taxon>
        <taxon>Marchantiophyta</taxon>
        <taxon>Marchantiopsida</taxon>
        <taxon>Marchantiidae</taxon>
        <taxon>Marchantiales</taxon>
        <taxon>Ricciaceae</taxon>
        <taxon>Riccia</taxon>
    </lineage>
</organism>
<dbReference type="Gene3D" id="3.60.10.10">
    <property type="entry name" value="Endonuclease/exonuclease/phosphatase"/>
    <property type="match status" value="1"/>
</dbReference>
<dbReference type="AlphaFoldDB" id="A0ABD3GVS5"/>
<dbReference type="EMBL" id="JBJQOH010000007">
    <property type="protein sequence ID" value="KAL3681896.1"/>
    <property type="molecule type" value="Genomic_DNA"/>
</dbReference>
<comment type="caution">
    <text evidence="1">The sequence shown here is derived from an EMBL/GenBank/DDBJ whole genome shotgun (WGS) entry which is preliminary data.</text>
</comment>
<protein>
    <recommendedName>
        <fullName evidence="3">Endonuclease/exonuclease/phosphatase domain-containing protein</fullName>
    </recommendedName>
</protein>
<accession>A0ABD3GVS5</accession>
<evidence type="ECO:0008006" key="3">
    <source>
        <dbReference type="Google" id="ProtNLM"/>
    </source>
</evidence>
<proteinExistence type="predicted"/>
<dbReference type="Proteomes" id="UP001633002">
    <property type="component" value="Unassembled WGS sequence"/>
</dbReference>